<dbReference type="RefSeq" id="WP_310174699.1">
    <property type="nucleotide sequence ID" value="NZ_BAABHE010000002.1"/>
</dbReference>
<dbReference type="EMBL" id="JAVDYJ010000001">
    <property type="protein sequence ID" value="MDR7347961.1"/>
    <property type="molecule type" value="Genomic_DNA"/>
</dbReference>
<evidence type="ECO:0000313" key="2">
    <source>
        <dbReference type="EMBL" id="MDR7347961.1"/>
    </source>
</evidence>
<name>A0ABU2B306_9MICC</name>
<comment type="caution">
    <text evidence="2">The sequence shown here is derived from an EMBL/GenBank/DDBJ whole genome shotgun (WGS) entry which is preliminary data.</text>
</comment>
<dbReference type="Proteomes" id="UP001183794">
    <property type="component" value="Unassembled WGS sequence"/>
</dbReference>
<reference evidence="2 3" key="1">
    <citation type="submission" date="2023-07" db="EMBL/GenBank/DDBJ databases">
        <title>Sequencing the genomes of 1000 actinobacteria strains.</title>
        <authorList>
            <person name="Klenk H.-P."/>
        </authorList>
    </citation>
    <scope>NUCLEOTIDE SEQUENCE [LARGE SCALE GENOMIC DNA]</scope>
    <source>
        <strain evidence="2 3">DSM 22966</strain>
    </source>
</reference>
<evidence type="ECO:0000313" key="3">
    <source>
        <dbReference type="Proteomes" id="UP001183794"/>
    </source>
</evidence>
<feature type="compositionally biased region" description="Low complexity" evidence="1">
    <location>
        <begin position="221"/>
        <end position="230"/>
    </location>
</feature>
<sequence length="573" mass="63917">MASWKPINPDIATRAAYLEDTLNTQIAFAPKQVREVWTQWNNYDSTEERRKNKSAVRVIEEQLESCLDELTISLEGVSPEAATWLLPGERGGEYMSLRGGEHFNGSMCAWLIGVFGSGRADNLVSAHKVFSKYARWVATYLTRWLMLYDLREEEHLGERIVITRLLKVDTKLRWIADEVCAKLGEWVDLNLPASSNALGLSIMRTVEDNVLGTTLSYAADAANDTPPNANHTLDSGGSRGTEPSASFKPLSDGFLARLPAETLEALSAPSRALTRAELLRALEGEEYVIKPLVRVEGSYKVLNRYSWMYSRDVAIMHAIMLVCKPEEVGRPLEETTVALLRDWGPEGFTWESDVVLAAAGRTKGDEVDLFGLSSEVALIGECKANRMPRNNASLDATFEERLIGKAVDQVERRIMNWNSGGRPVNSHTRWVPAVGAVITISSYAGAVWSSTSLVKENKQLDVAIFPLHSFLLMASVLENSSEFRAYIEWRTQLLASGVMNNDELEFLVTFLKHPNPLPAPEQHGYPKILEQIEVDSDAAFLLTPKKNRLTDAWRNSYKKELLESVVSVGPRLS</sequence>
<keyword evidence="3" id="KW-1185">Reference proteome</keyword>
<gene>
    <name evidence="2" type="ORF">J2S62_002218</name>
</gene>
<evidence type="ECO:0000256" key="1">
    <source>
        <dbReference type="SAM" id="MobiDB-lite"/>
    </source>
</evidence>
<proteinExistence type="predicted"/>
<organism evidence="2 3">
    <name type="scientific">Enteractinococcus fodinae</name>
    <dbReference type="NCBI Taxonomy" id="684663"/>
    <lineage>
        <taxon>Bacteria</taxon>
        <taxon>Bacillati</taxon>
        <taxon>Actinomycetota</taxon>
        <taxon>Actinomycetes</taxon>
        <taxon>Micrococcales</taxon>
        <taxon>Micrococcaceae</taxon>
    </lineage>
</organism>
<feature type="region of interest" description="Disordered" evidence="1">
    <location>
        <begin position="221"/>
        <end position="244"/>
    </location>
</feature>
<accession>A0ABU2B306</accession>
<protein>
    <submittedName>
        <fullName evidence="2">Uncharacterized protein</fullName>
    </submittedName>
</protein>